<feature type="domain" description="DUF5979" evidence="2">
    <location>
        <begin position="594"/>
        <end position="691"/>
    </location>
</feature>
<organism evidence="4 5">
    <name type="scientific">Undibacterium fentianense</name>
    <dbReference type="NCBI Taxonomy" id="2828728"/>
    <lineage>
        <taxon>Bacteria</taxon>
        <taxon>Pseudomonadati</taxon>
        <taxon>Pseudomonadota</taxon>
        <taxon>Betaproteobacteria</taxon>
        <taxon>Burkholderiales</taxon>
        <taxon>Oxalobacteraceae</taxon>
        <taxon>Undibacterium</taxon>
    </lineage>
</organism>
<keyword evidence="1" id="KW-1133">Transmembrane helix</keyword>
<dbReference type="Proteomes" id="UP000678545">
    <property type="component" value="Unassembled WGS sequence"/>
</dbReference>
<keyword evidence="5" id="KW-1185">Reference proteome</keyword>
<evidence type="ECO:0000259" key="2">
    <source>
        <dbReference type="Pfam" id="PF19407"/>
    </source>
</evidence>
<evidence type="ECO:0000259" key="3">
    <source>
        <dbReference type="Pfam" id="PF20597"/>
    </source>
</evidence>
<accession>A0A941E7Y4</accession>
<feature type="domain" description="DUF5979" evidence="2">
    <location>
        <begin position="702"/>
        <end position="799"/>
    </location>
</feature>
<feature type="non-terminal residue" evidence="4">
    <location>
        <position position="810"/>
    </location>
</feature>
<sequence length="810" mass="81446">MKVRTIMLIHRFEEVVLLSFKFLFAFFAQVGSQILLRNLAKRVKNLAINLVLVVCGMASFSQVSFAFSTTRPAACSGSSCPASYSQPGNCPSAGSVGRDESYNIVVGGNFSVNSGAEGEGRIYVAGNLNLNAGFYNLIAVGAGACVVPKDSSITGNPGLVVGGNLNIASGATAALDGLGLSTNTLIGGVRTGSGNLTTGGTVSENVLVPSSPIDFSALQANSQIWLRMPTTGTAVNEFGTLTFTGNGTSALQVFSLAGSVSGVSINFESIPSNATVLINVVSSGSVTIDSNSFYEGGFPNDTSPSLTRRIVWNFANASQVNLTGSSQFRGSVMVPNGGMLHAVPGMNGRVIVYGDLIQNGSGNEFHNFDFIGELPDPAALIFTKAYSNDTAPSKISSQPSITMRAVCTASGTQDVTFTPPATGTIYTVPGDTCTLSETAITGGTLAGGYTFSSTSSAVISGSNPLTLSGATNSVTVTNPLVAPPAQLNITKLYSGDTVPSKVTTQPTIGVQAVCSISGTKTTSFTAGTTGTITGLVQGETCTVTETAITGGVLAGGYTFGATSAAVISLNSSTAISASQAVTITNPLTAPAQLNITKDYSGDTVPSKVTTQPTIGVQAVCSISGTKTTSFTAGTTGTITGLVQGETCTVTETAITGGVLAGGYTFGATSAAVISLNSSTAISASQAVTITNPLTAPNPAQLNITKDYSGDTVPSKVTTQPTIGVQAVCSISGTKTTSFTAGTTGTITGLVQGETCTVTETAITGGVLAGGYTFGATSAAVISLNSSTAISASQAVTITNPLTAPNAAQLN</sequence>
<dbReference type="InterPro" id="IPR046022">
    <property type="entry name" value="DUF5979"/>
</dbReference>
<dbReference type="AlphaFoldDB" id="A0A941E7Y4"/>
<dbReference type="NCBIfam" id="TIGR04215">
    <property type="entry name" value="choice_anch_A"/>
    <property type="match status" value="1"/>
</dbReference>
<dbReference type="Pfam" id="PF19407">
    <property type="entry name" value="DUF5979"/>
    <property type="match status" value="3"/>
</dbReference>
<dbReference type="InterPro" id="IPR026588">
    <property type="entry name" value="Choice_anch_A"/>
</dbReference>
<feature type="transmembrane region" description="Helical" evidence="1">
    <location>
        <begin position="48"/>
        <end position="67"/>
    </location>
</feature>
<evidence type="ECO:0000256" key="1">
    <source>
        <dbReference type="SAM" id="Phobius"/>
    </source>
</evidence>
<evidence type="ECO:0000313" key="5">
    <source>
        <dbReference type="Proteomes" id="UP000678545"/>
    </source>
</evidence>
<protein>
    <submittedName>
        <fullName evidence="4">Choice-of-anchor A family protein</fullName>
    </submittedName>
</protein>
<feature type="domain" description="Choice-of-anchor A" evidence="3">
    <location>
        <begin position="100"/>
        <end position="357"/>
    </location>
</feature>
<feature type="domain" description="DUF5979" evidence="2">
    <location>
        <begin position="488"/>
        <end position="585"/>
    </location>
</feature>
<dbReference type="Pfam" id="PF20597">
    <property type="entry name" value="pAdhesive_15"/>
    <property type="match status" value="1"/>
</dbReference>
<keyword evidence="1" id="KW-0472">Membrane</keyword>
<dbReference type="RefSeq" id="WP_212676509.1">
    <property type="nucleotide sequence ID" value="NZ_JAGSPJ010000006.1"/>
</dbReference>
<proteinExistence type="predicted"/>
<name>A0A941E7Y4_9BURK</name>
<gene>
    <name evidence="4" type="ORF">KDM90_15440</name>
</gene>
<keyword evidence="1" id="KW-0812">Transmembrane</keyword>
<evidence type="ECO:0000313" key="4">
    <source>
        <dbReference type="EMBL" id="MBR7801403.1"/>
    </source>
</evidence>
<dbReference type="EMBL" id="JAGSPJ010000006">
    <property type="protein sequence ID" value="MBR7801403.1"/>
    <property type="molecule type" value="Genomic_DNA"/>
</dbReference>
<reference evidence="4" key="1">
    <citation type="submission" date="2021-04" db="EMBL/GenBank/DDBJ databases">
        <title>novel species isolated from subtropical streams in China.</title>
        <authorList>
            <person name="Lu H."/>
        </authorList>
    </citation>
    <scope>NUCLEOTIDE SEQUENCE</scope>
    <source>
        <strain evidence="4">FT137W</strain>
    </source>
</reference>
<comment type="caution">
    <text evidence="4">The sequence shown here is derived from an EMBL/GenBank/DDBJ whole genome shotgun (WGS) entry which is preliminary data.</text>
</comment>